<dbReference type="AlphaFoldDB" id="A0A1I0MCC6"/>
<dbReference type="OrthoDB" id="90286at2157"/>
<dbReference type="KEGG" id="ttd:A3L14_07520"/>
<dbReference type="GeneID" id="33334262"/>
<proteinExistence type="predicted"/>
<dbReference type="InterPro" id="IPR058303">
    <property type="entry name" value="DUF7990"/>
</dbReference>
<dbReference type="EMBL" id="FOIW01000001">
    <property type="protein sequence ID" value="SEV85899.1"/>
    <property type="molecule type" value="Genomic_DNA"/>
</dbReference>
<keyword evidence="4" id="KW-1185">Reference proteome</keyword>
<evidence type="ECO:0000313" key="2">
    <source>
        <dbReference type="EMBL" id="SEV85899.1"/>
    </source>
</evidence>
<dbReference type="Pfam" id="PF25952">
    <property type="entry name" value="DUF7990"/>
    <property type="match status" value="1"/>
</dbReference>
<reference evidence="1 4" key="1">
    <citation type="submission" date="2016-04" db="EMBL/GenBank/DDBJ databases">
        <title>Complete genome sequence of Thermococcus thioreducens type strain OGL-20P.</title>
        <authorList>
            <person name="Oger P.M."/>
        </authorList>
    </citation>
    <scope>NUCLEOTIDE SEQUENCE [LARGE SCALE GENOMIC DNA]</scope>
    <source>
        <strain evidence="1 4">OGL-20P</strain>
    </source>
</reference>
<dbReference type="Proteomes" id="UP000250136">
    <property type="component" value="Chromosome"/>
</dbReference>
<accession>A0A1I0MCC6</accession>
<protein>
    <submittedName>
        <fullName evidence="2">Uncharacterized protein</fullName>
    </submittedName>
</protein>
<sequence length="95" mass="11275">MKKTLRKVFSVISLPLRVLWEFHKGFELYYIQGVKWEEEELENIFALILFGDYIGLPHPPTELTLRLLPYVIRELYVMEEKSTKEVSMKTGWIGV</sequence>
<dbReference type="Proteomes" id="UP000182125">
    <property type="component" value="Unassembled WGS sequence"/>
</dbReference>
<evidence type="ECO:0000313" key="4">
    <source>
        <dbReference type="Proteomes" id="UP000250136"/>
    </source>
</evidence>
<reference evidence="2 3" key="2">
    <citation type="submission" date="2016-10" db="EMBL/GenBank/DDBJ databases">
        <authorList>
            <person name="de Groot N.N."/>
        </authorList>
    </citation>
    <scope>NUCLEOTIDE SEQUENCE [LARGE SCALE GENOMIC DNA]</scope>
    <source>
        <strain evidence="2 3">OGL-20</strain>
    </source>
</reference>
<gene>
    <name evidence="1" type="ORF">A3L14_07520</name>
    <name evidence="2" type="ORF">SAMN05216170_0445</name>
</gene>
<organism evidence="2 3">
    <name type="scientific">Thermococcus thioreducens</name>
    <dbReference type="NCBI Taxonomy" id="277988"/>
    <lineage>
        <taxon>Archaea</taxon>
        <taxon>Methanobacteriati</taxon>
        <taxon>Methanobacteriota</taxon>
        <taxon>Thermococci</taxon>
        <taxon>Thermococcales</taxon>
        <taxon>Thermococcaceae</taxon>
        <taxon>Thermococcus</taxon>
    </lineage>
</organism>
<dbReference type="EMBL" id="CP015105">
    <property type="protein sequence ID" value="ASJ13544.1"/>
    <property type="molecule type" value="Genomic_DNA"/>
</dbReference>
<evidence type="ECO:0000313" key="1">
    <source>
        <dbReference type="EMBL" id="ASJ13544.1"/>
    </source>
</evidence>
<name>A0A1I0MCC6_9EURY</name>
<dbReference type="RefSeq" id="WP_055429444.1">
    <property type="nucleotide sequence ID" value="NZ_CP015105.1"/>
</dbReference>
<evidence type="ECO:0000313" key="3">
    <source>
        <dbReference type="Proteomes" id="UP000182125"/>
    </source>
</evidence>